<sequence length="206" mass="22700">MLRAERLSPHSMWLHGYMGTRRMFTAVSPPRLQLTELEDFLDASGISSTGLRWVAPDKWHITLSFMPAVEAEQVGALHDALTELATRTPPLDLRLSGAGSFARSGAATPMWIGVDGDLPSFIALAAGSLAACHRSGARVESSQHFRPHLTVSRHRPARHGELWLEKLDAFRGTPWTVSELLLIESTLGGHQQPARYSVVERHPLRG</sequence>
<dbReference type="HAMAP" id="MF_01940">
    <property type="entry name" value="RNA_CPDase"/>
    <property type="match status" value="1"/>
</dbReference>
<proteinExistence type="inferred from homology"/>
<comment type="catalytic activity">
    <reaction evidence="2">
        <text>a 3'-end 2',3'-cyclophospho-ribonucleotide-RNA + H2O = a 3'-end 2'-phospho-ribonucleotide-RNA + H(+)</text>
        <dbReference type="Rhea" id="RHEA:11828"/>
        <dbReference type="Rhea" id="RHEA-COMP:10464"/>
        <dbReference type="Rhea" id="RHEA-COMP:17353"/>
        <dbReference type="ChEBI" id="CHEBI:15377"/>
        <dbReference type="ChEBI" id="CHEBI:15378"/>
        <dbReference type="ChEBI" id="CHEBI:83064"/>
        <dbReference type="ChEBI" id="CHEBI:173113"/>
        <dbReference type="EC" id="3.1.4.58"/>
    </reaction>
</comment>
<comment type="caution">
    <text evidence="3">The sequence shown here is derived from an EMBL/GenBank/DDBJ whole genome shotgun (WGS) entry which is preliminary data.</text>
</comment>
<dbReference type="InterPro" id="IPR009097">
    <property type="entry name" value="Cyclic_Pdiesterase"/>
</dbReference>
<dbReference type="Proteomes" id="UP000275256">
    <property type="component" value="Unassembled WGS sequence"/>
</dbReference>
<dbReference type="Gene3D" id="3.90.1140.10">
    <property type="entry name" value="Cyclic phosphodiesterase"/>
    <property type="match status" value="1"/>
</dbReference>
<name>A0A3M0G4G6_9ACTN</name>
<evidence type="ECO:0000313" key="4">
    <source>
        <dbReference type="Proteomes" id="UP000275256"/>
    </source>
</evidence>
<feature type="active site" description="Proton acceptor" evidence="2">
    <location>
        <position position="148"/>
    </location>
</feature>
<feature type="short sequence motif" description="HXTX 2" evidence="2">
    <location>
        <begin position="148"/>
        <end position="151"/>
    </location>
</feature>
<dbReference type="GO" id="GO:0004113">
    <property type="term" value="F:2',3'-cyclic-nucleotide 3'-phosphodiesterase activity"/>
    <property type="evidence" value="ECO:0007669"/>
    <property type="project" value="InterPro"/>
</dbReference>
<dbReference type="AlphaFoldDB" id="A0A3M0G4G6"/>
<comment type="function">
    <text evidence="2">Hydrolyzes RNA 2',3'-cyclic phosphodiester to an RNA 2'-phosphomonoester.</text>
</comment>
<protein>
    <recommendedName>
        <fullName evidence="2">RNA 2',3'-cyclic phosphodiesterase</fullName>
        <shortName evidence="2">RNA 2',3'-CPDase</shortName>
        <ecNumber evidence="2">3.1.4.58</ecNumber>
    </recommendedName>
</protein>
<dbReference type="InterPro" id="IPR004175">
    <property type="entry name" value="RNA_CPDase"/>
</dbReference>
<dbReference type="SUPFAM" id="SSF55144">
    <property type="entry name" value="LigT-like"/>
    <property type="match status" value="1"/>
</dbReference>
<keyword evidence="4" id="KW-1185">Reference proteome</keyword>
<feature type="active site" description="Proton donor" evidence="2">
    <location>
        <position position="60"/>
    </location>
</feature>
<evidence type="ECO:0000256" key="2">
    <source>
        <dbReference type="HAMAP-Rule" id="MF_01940"/>
    </source>
</evidence>
<dbReference type="EC" id="3.1.4.58" evidence="2"/>
<dbReference type="PANTHER" id="PTHR35561:SF1">
    <property type="entry name" value="RNA 2',3'-CYCLIC PHOSPHODIESTERASE"/>
    <property type="match status" value="1"/>
</dbReference>
<reference evidence="3 4" key="1">
    <citation type="submission" date="2018-10" db="EMBL/GenBank/DDBJ databases">
        <title>Tessaracoccus antarcticuss sp. nov., isolated from sediment.</title>
        <authorList>
            <person name="Zhou L.Y."/>
            <person name="Du Z.J."/>
        </authorList>
    </citation>
    <scope>NUCLEOTIDE SEQUENCE [LARGE SCALE GENOMIC DNA]</scope>
    <source>
        <strain evidence="3 4">JDX10</strain>
    </source>
</reference>
<organism evidence="3 4">
    <name type="scientific">Tessaracoccus antarcticus</name>
    <dbReference type="NCBI Taxonomy" id="2479848"/>
    <lineage>
        <taxon>Bacteria</taxon>
        <taxon>Bacillati</taxon>
        <taxon>Actinomycetota</taxon>
        <taxon>Actinomycetes</taxon>
        <taxon>Propionibacteriales</taxon>
        <taxon>Propionibacteriaceae</taxon>
        <taxon>Tessaracoccus</taxon>
    </lineage>
</organism>
<dbReference type="EMBL" id="REFW01000002">
    <property type="protein sequence ID" value="RMB59745.1"/>
    <property type="molecule type" value="Genomic_DNA"/>
</dbReference>
<accession>A0A3M0G4G6</accession>
<dbReference type="NCBIfam" id="TIGR02258">
    <property type="entry name" value="2_5_ligase"/>
    <property type="match status" value="1"/>
</dbReference>
<dbReference type="PANTHER" id="PTHR35561">
    <property type="entry name" value="RNA 2',3'-CYCLIC PHOSPHODIESTERASE"/>
    <property type="match status" value="1"/>
</dbReference>
<evidence type="ECO:0000256" key="1">
    <source>
        <dbReference type="ARBA" id="ARBA00022801"/>
    </source>
</evidence>
<comment type="similarity">
    <text evidence="2">Belongs to the 2H phosphoesterase superfamily. ThpR family.</text>
</comment>
<keyword evidence="1 2" id="KW-0378">Hydrolase</keyword>
<dbReference type="Pfam" id="PF13563">
    <property type="entry name" value="2_5_RNA_ligase2"/>
    <property type="match status" value="1"/>
</dbReference>
<feature type="short sequence motif" description="HXTX 1" evidence="2">
    <location>
        <begin position="60"/>
        <end position="63"/>
    </location>
</feature>
<gene>
    <name evidence="3" type="primary">thpR</name>
    <name evidence="3" type="ORF">EAX62_08305</name>
</gene>
<evidence type="ECO:0000313" key="3">
    <source>
        <dbReference type="EMBL" id="RMB59745.1"/>
    </source>
</evidence>
<dbReference type="GO" id="GO:0008664">
    <property type="term" value="F:RNA 2',3'-cyclic 3'-phosphodiesterase activity"/>
    <property type="evidence" value="ECO:0007669"/>
    <property type="project" value="UniProtKB-EC"/>
</dbReference>